<dbReference type="CDD" id="cd06127">
    <property type="entry name" value="DEDDh"/>
    <property type="match status" value="1"/>
</dbReference>
<keyword evidence="2" id="KW-0378">Hydrolase</keyword>
<dbReference type="PANTHER" id="PTHR30231">
    <property type="entry name" value="DNA POLYMERASE III SUBUNIT EPSILON"/>
    <property type="match status" value="1"/>
</dbReference>
<keyword evidence="1" id="KW-0540">Nuclease</keyword>
<dbReference type="InterPro" id="IPR013520">
    <property type="entry name" value="Ribonucl_H"/>
</dbReference>
<feature type="domain" description="Exonuclease" evidence="4">
    <location>
        <begin position="5"/>
        <end position="172"/>
    </location>
</feature>
<protein>
    <submittedName>
        <fullName evidence="5">Exonuclease domain-containing protein</fullName>
    </submittedName>
</protein>
<dbReference type="SUPFAM" id="SSF52113">
    <property type="entry name" value="BRCT domain"/>
    <property type="match status" value="1"/>
</dbReference>
<evidence type="ECO:0000259" key="4">
    <source>
        <dbReference type="SMART" id="SM00479"/>
    </source>
</evidence>
<evidence type="ECO:0000256" key="3">
    <source>
        <dbReference type="ARBA" id="ARBA00022839"/>
    </source>
</evidence>
<accession>A0ABV8GSR2</accession>
<evidence type="ECO:0000256" key="2">
    <source>
        <dbReference type="ARBA" id="ARBA00022801"/>
    </source>
</evidence>
<dbReference type="Gene3D" id="3.40.50.10190">
    <property type="entry name" value="BRCT domain"/>
    <property type="match status" value="1"/>
</dbReference>
<dbReference type="GO" id="GO:0004527">
    <property type="term" value="F:exonuclease activity"/>
    <property type="evidence" value="ECO:0007669"/>
    <property type="project" value="UniProtKB-KW"/>
</dbReference>
<keyword evidence="6" id="KW-1185">Reference proteome</keyword>
<comment type="caution">
    <text evidence="5">The sequence shown here is derived from an EMBL/GenBank/DDBJ whole genome shotgun (WGS) entry which is preliminary data.</text>
</comment>
<dbReference type="SMART" id="SM00479">
    <property type="entry name" value="EXOIII"/>
    <property type="match status" value="1"/>
</dbReference>
<dbReference type="InterPro" id="IPR012337">
    <property type="entry name" value="RNaseH-like_sf"/>
</dbReference>
<dbReference type="Gene3D" id="3.30.420.10">
    <property type="entry name" value="Ribonuclease H-like superfamily/Ribonuclease H"/>
    <property type="match status" value="1"/>
</dbReference>
<dbReference type="RefSeq" id="WP_379535070.1">
    <property type="nucleotide sequence ID" value="NZ_JBHSBI010000042.1"/>
</dbReference>
<proteinExistence type="predicted"/>
<gene>
    <name evidence="5" type="ORF">ACFOY2_49135</name>
</gene>
<name>A0ABV8GSR2_9ACTN</name>
<organism evidence="5 6">
    <name type="scientific">Nonomuraea purpurea</name>
    <dbReference type="NCBI Taxonomy" id="1849276"/>
    <lineage>
        <taxon>Bacteria</taxon>
        <taxon>Bacillati</taxon>
        <taxon>Actinomycetota</taxon>
        <taxon>Actinomycetes</taxon>
        <taxon>Streptosporangiales</taxon>
        <taxon>Streptosporangiaceae</taxon>
        <taxon>Nonomuraea</taxon>
    </lineage>
</organism>
<dbReference type="Proteomes" id="UP001595851">
    <property type="component" value="Unassembled WGS sequence"/>
</dbReference>
<dbReference type="EMBL" id="JBHSBI010000042">
    <property type="protein sequence ID" value="MFC4015254.1"/>
    <property type="molecule type" value="Genomic_DNA"/>
</dbReference>
<evidence type="ECO:0000313" key="6">
    <source>
        <dbReference type="Proteomes" id="UP001595851"/>
    </source>
</evidence>
<reference evidence="6" key="1">
    <citation type="journal article" date="2019" name="Int. J. Syst. Evol. Microbiol.">
        <title>The Global Catalogue of Microorganisms (GCM) 10K type strain sequencing project: providing services to taxonomists for standard genome sequencing and annotation.</title>
        <authorList>
            <consortium name="The Broad Institute Genomics Platform"/>
            <consortium name="The Broad Institute Genome Sequencing Center for Infectious Disease"/>
            <person name="Wu L."/>
            <person name="Ma J."/>
        </authorList>
    </citation>
    <scope>NUCLEOTIDE SEQUENCE [LARGE SCALE GENOMIC DNA]</scope>
    <source>
        <strain evidence="6">TBRC 1276</strain>
    </source>
</reference>
<dbReference type="InterPro" id="IPR036420">
    <property type="entry name" value="BRCT_dom_sf"/>
</dbReference>
<dbReference type="PANTHER" id="PTHR30231:SF4">
    <property type="entry name" value="PROTEIN NEN2"/>
    <property type="match status" value="1"/>
</dbReference>
<evidence type="ECO:0000313" key="5">
    <source>
        <dbReference type="EMBL" id="MFC4015254.1"/>
    </source>
</evidence>
<dbReference type="SUPFAM" id="SSF53098">
    <property type="entry name" value="Ribonuclease H-like"/>
    <property type="match status" value="1"/>
</dbReference>
<sequence>MPPNGYAVIDTETTGLRPTWHDRIIELGIVHLDASGEITREWGSLVNPGRDLGPQRIHRIIAADVRHAPAFAEVAGTVADLLRGRVVVAHNLRFDLMFLAEEFRRAGADVPLAPESGVCTMAWAPHFLPGAPRNLAGCCALAEVSLDGHHDALVDARAAAGLLRHYIALARARVPWQDLLDASRRPAQWPDLADAGLAEVRRGVSAERDAHFLARILDRMPRVAEPAGADSYLALLDQVLLDHHISPTEADALIRFAEAVGLGRSDLERLHADYLEALVRAARAEGAVTRSRREELASVAGLLGLPDGAAERALARTDGQKARSFTMFQLNNGDLVAFTGEMGAGRESLEERARTAGYVPHPRVTRKVKLLVAADPDTLSGKARKARIYGIPIVTAQAFLRLIGQ</sequence>
<evidence type="ECO:0000256" key="1">
    <source>
        <dbReference type="ARBA" id="ARBA00022722"/>
    </source>
</evidence>
<keyword evidence="3 5" id="KW-0269">Exonuclease</keyword>
<dbReference type="Pfam" id="PF00929">
    <property type="entry name" value="RNase_T"/>
    <property type="match status" value="1"/>
</dbReference>
<dbReference type="InterPro" id="IPR036397">
    <property type="entry name" value="RNaseH_sf"/>
</dbReference>